<dbReference type="GO" id="GO:0015768">
    <property type="term" value="P:maltose transport"/>
    <property type="evidence" value="ECO:0007669"/>
    <property type="project" value="TreeGrafter"/>
</dbReference>
<evidence type="ECO:0000256" key="4">
    <source>
        <dbReference type="ARBA" id="ARBA00022729"/>
    </source>
</evidence>
<evidence type="ECO:0000256" key="5">
    <source>
        <dbReference type="RuleBase" id="RU365005"/>
    </source>
</evidence>
<keyword evidence="7" id="KW-1185">Reference proteome</keyword>
<dbReference type="GO" id="GO:0055052">
    <property type="term" value="C:ATP-binding cassette (ABC) transporter complex, substrate-binding subunit-containing"/>
    <property type="evidence" value="ECO:0007669"/>
    <property type="project" value="TreeGrafter"/>
</dbReference>
<evidence type="ECO:0000313" key="7">
    <source>
        <dbReference type="Proteomes" id="UP001208041"/>
    </source>
</evidence>
<accession>A0AAE3J2Z1</accession>
<dbReference type="Gene3D" id="3.40.190.10">
    <property type="entry name" value="Periplasmic binding protein-like II"/>
    <property type="match status" value="2"/>
</dbReference>
<feature type="chain" id="PRO_5041776437" description="Maltodextrin-binding protein" evidence="5">
    <location>
        <begin position="24"/>
        <end position="390"/>
    </location>
</feature>
<dbReference type="Proteomes" id="UP001208041">
    <property type="component" value="Unassembled WGS sequence"/>
</dbReference>
<comment type="function">
    <text evidence="5">Part of the ABC transporter complex MalEFGK involved in maltose/maltodextrin import. Binds maltose and higher maltodextrins.</text>
</comment>
<evidence type="ECO:0000256" key="2">
    <source>
        <dbReference type="ARBA" id="ARBA00022448"/>
    </source>
</evidence>
<keyword evidence="3 5" id="KW-0762">Sugar transport</keyword>
<feature type="signal peptide" evidence="5">
    <location>
        <begin position="1"/>
        <end position="23"/>
    </location>
</feature>
<organism evidence="6 7">
    <name type="scientific">Halocynthiibacter halioticoli</name>
    <dbReference type="NCBI Taxonomy" id="2986804"/>
    <lineage>
        <taxon>Bacteria</taxon>
        <taxon>Pseudomonadati</taxon>
        <taxon>Pseudomonadota</taxon>
        <taxon>Alphaproteobacteria</taxon>
        <taxon>Rhodobacterales</taxon>
        <taxon>Paracoccaceae</taxon>
        <taxon>Halocynthiibacter</taxon>
    </lineage>
</organism>
<dbReference type="AlphaFoldDB" id="A0AAE3J2Z1"/>
<sequence>MKNLMKTLGVTAALMCSASGAFALEEGKITIWMGAGKGNENLQAVADKFTEELGIEVSVEVVDPGLTDKFQQAASTGDGPDIVLWAHDRFGEWAKGGLITPVTPSADFKSGVLDTAWDAVSFDGNIWGYPVSVEAIGLIYNTDLIPTPPASFEELKDIELPEGVNTILWDYNNTYFTFPMLMANGGFAFKKVDGSFDGSTTGVNTDGAIMGGDVLRSLFDDGILPEGVDYGVMDGAMARGETAMVINGPWSWNGYTDAGINIAVAPIPTVNGQVSPPFLGVYSAAINAASPNADLAIELVENYMLTDEGLAEWNAQSALGALADISAGQAQSDPKVGATLANAANGVPMPSNPEMGAFWSSMEPALGNITTGAQAPADALNDAAKRILGE</sequence>
<gene>
    <name evidence="6" type="primary">malE</name>
    <name evidence="6" type="ORF">OH136_14825</name>
</gene>
<keyword evidence="4 5" id="KW-0732">Signal</keyword>
<comment type="subcellular location">
    <subcellularLocation>
        <location evidence="5">Periplasm</location>
    </subcellularLocation>
</comment>
<proteinExistence type="inferred from homology"/>
<dbReference type="RefSeq" id="WP_263954783.1">
    <property type="nucleotide sequence ID" value="NZ_JAOYFC010000004.1"/>
</dbReference>
<keyword evidence="2 5" id="KW-0813">Transport</keyword>
<dbReference type="PANTHER" id="PTHR30061:SF50">
    <property type="entry name" value="MALTOSE_MALTODEXTRIN-BINDING PERIPLASMIC PROTEIN"/>
    <property type="match status" value="1"/>
</dbReference>
<evidence type="ECO:0000256" key="3">
    <source>
        <dbReference type="ARBA" id="ARBA00022597"/>
    </source>
</evidence>
<dbReference type="Pfam" id="PF01547">
    <property type="entry name" value="SBP_bac_1"/>
    <property type="match status" value="1"/>
</dbReference>
<dbReference type="PRINTS" id="PR00181">
    <property type="entry name" value="MALTOSEBP"/>
</dbReference>
<dbReference type="NCBIfam" id="NF007011">
    <property type="entry name" value="PRK09474.1"/>
    <property type="match status" value="1"/>
</dbReference>
<name>A0AAE3J2Z1_9RHOB</name>
<comment type="caution">
    <text evidence="6">The sequence shown here is derived from an EMBL/GenBank/DDBJ whole genome shotgun (WGS) entry which is preliminary data.</text>
</comment>
<evidence type="ECO:0000313" key="6">
    <source>
        <dbReference type="EMBL" id="MCV6825833.1"/>
    </source>
</evidence>
<dbReference type="InterPro" id="IPR006059">
    <property type="entry name" value="SBP"/>
</dbReference>
<dbReference type="GO" id="GO:0042597">
    <property type="term" value="C:periplasmic space"/>
    <property type="evidence" value="ECO:0007669"/>
    <property type="project" value="UniProtKB-SubCell"/>
</dbReference>
<keyword evidence="5" id="KW-0574">Periplasm</keyword>
<dbReference type="GO" id="GO:0015144">
    <property type="term" value="F:carbohydrate transmembrane transporter activity"/>
    <property type="evidence" value="ECO:0007669"/>
    <property type="project" value="InterPro"/>
</dbReference>
<dbReference type="GO" id="GO:0042956">
    <property type="term" value="P:maltodextrin transmembrane transport"/>
    <property type="evidence" value="ECO:0007669"/>
    <property type="project" value="TreeGrafter"/>
</dbReference>
<dbReference type="EMBL" id="JAOYFC010000004">
    <property type="protein sequence ID" value="MCV6825833.1"/>
    <property type="molecule type" value="Genomic_DNA"/>
</dbReference>
<evidence type="ECO:0000256" key="1">
    <source>
        <dbReference type="ARBA" id="ARBA00008520"/>
    </source>
</evidence>
<dbReference type="GO" id="GO:1901982">
    <property type="term" value="F:maltose binding"/>
    <property type="evidence" value="ECO:0007669"/>
    <property type="project" value="TreeGrafter"/>
</dbReference>
<reference evidence="6" key="1">
    <citation type="submission" date="2022-10" db="EMBL/GenBank/DDBJ databases">
        <authorList>
            <person name="Yue Y."/>
        </authorList>
    </citation>
    <scope>NUCLEOTIDE SEQUENCE</scope>
    <source>
        <strain evidence="6">Z654</strain>
    </source>
</reference>
<protein>
    <recommendedName>
        <fullName evidence="5">Maltodextrin-binding protein</fullName>
    </recommendedName>
</protein>
<comment type="similarity">
    <text evidence="1 5">Belongs to the bacterial solute-binding protein 1 family.</text>
</comment>
<dbReference type="InterPro" id="IPR006060">
    <property type="entry name" value="Maltose/Cyclodextrin-bd"/>
</dbReference>
<dbReference type="PANTHER" id="PTHR30061">
    <property type="entry name" value="MALTOSE-BINDING PERIPLASMIC PROTEIN"/>
    <property type="match status" value="1"/>
</dbReference>
<dbReference type="SUPFAM" id="SSF53850">
    <property type="entry name" value="Periplasmic binding protein-like II"/>
    <property type="match status" value="1"/>
</dbReference>